<protein>
    <submittedName>
        <fullName evidence="2">Uncharacterized protein</fullName>
    </submittedName>
</protein>
<sequence length="76" mass="8163">MGELYLSLIIQKIMIRVLAIILTVGGMVALILGVLGIFGNNMVVLSPWALTILGGVFFISGVSMLKYRKDVPPSAE</sequence>
<evidence type="ECO:0000256" key="1">
    <source>
        <dbReference type="SAM" id="Phobius"/>
    </source>
</evidence>
<organism evidence="2 3">
    <name type="scientific">Yeosuana aromativorans</name>
    <dbReference type="NCBI Taxonomy" id="288019"/>
    <lineage>
        <taxon>Bacteria</taxon>
        <taxon>Pseudomonadati</taxon>
        <taxon>Bacteroidota</taxon>
        <taxon>Flavobacteriia</taxon>
        <taxon>Flavobacteriales</taxon>
        <taxon>Flavobacteriaceae</taxon>
        <taxon>Yeosuana</taxon>
    </lineage>
</organism>
<feature type="transmembrane region" description="Helical" evidence="1">
    <location>
        <begin position="17"/>
        <end position="39"/>
    </location>
</feature>
<accession>A0A8J3FLB2</accession>
<dbReference type="Proteomes" id="UP000612329">
    <property type="component" value="Unassembled WGS sequence"/>
</dbReference>
<keyword evidence="1" id="KW-1133">Transmembrane helix</keyword>
<keyword evidence="1" id="KW-0472">Membrane</keyword>
<evidence type="ECO:0000313" key="3">
    <source>
        <dbReference type="Proteomes" id="UP000612329"/>
    </source>
</evidence>
<gene>
    <name evidence="2" type="ORF">GCM10007962_29540</name>
</gene>
<comment type="caution">
    <text evidence="2">The sequence shown here is derived from an EMBL/GenBank/DDBJ whole genome shotgun (WGS) entry which is preliminary data.</text>
</comment>
<name>A0A8J3FLB2_9FLAO</name>
<dbReference type="AlphaFoldDB" id="A0A8J3FLB2"/>
<keyword evidence="3" id="KW-1185">Reference proteome</keyword>
<reference evidence="2" key="1">
    <citation type="journal article" date="2014" name="Int. J. Syst. Evol. Microbiol.">
        <title>Complete genome sequence of Corynebacterium casei LMG S-19264T (=DSM 44701T), isolated from a smear-ripened cheese.</title>
        <authorList>
            <consortium name="US DOE Joint Genome Institute (JGI-PGF)"/>
            <person name="Walter F."/>
            <person name="Albersmeier A."/>
            <person name="Kalinowski J."/>
            <person name="Ruckert C."/>
        </authorList>
    </citation>
    <scope>NUCLEOTIDE SEQUENCE</scope>
    <source>
        <strain evidence="2">JCM 12862</strain>
    </source>
</reference>
<proteinExistence type="predicted"/>
<keyword evidence="1" id="KW-0812">Transmembrane</keyword>
<feature type="transmembrane region" description="Helical" evidence="1">
    <location>
        <begin position="45"/>
        <end position="65"/>
    </location>
</feature>
<dbReference type="EMBL" id="BMNR01000008">
    <property type="protein sequence ID" value="GGK33264.1"/>
    <property type="molecule type" value="Genomic_DNA"/>
</dbReference>
<reference evidence="2" key="2">
    <citation type="submission" date="2020-09" db="EMBL/GenBank/DDBJ databases">
        <authorList>
            <person name="Sun Q."/>
            <person name="Ohkuma M."/>
        </authorList>
    </citation>
    <scope>NUCLEOTIDE SEQUENCE</scope>
    <source>
        <strain evidence="2">JCM 12862</strain>
    </source>
</reference>
<evidence type="ECO:0000313" key="2">
    <source>
        <dbReference type="EMBL" id="GGK33264.1"/>
    </source>
</evidence>